<keyword evidence="2" id="KW-1185">Reference proteome</keyword>
<dbReference type="Proteomes" id="UP001161580">
    <property type="component" value="Unassembled WGS sequence"/>
</dbReference>
<accession>A0AAE3U458</accession>
<evidence type="ECO:0000313" key="2">
    <source>
        <dbReference type="Proteomes" id="UP001161580"/>
    </source>
</evidence>
<comment type="caution">
    <text evidence="1">The sequence shown here is derived from an EMBL/GenBank/DDBJ whole genome shotgun (WGS) entry which is preliminary data.</text>
</comment>
<dbReference type="AlphaFoldDB" id="A0AAE3U458"/>
<dbReference type="RefSeq" id="WP_311788317.1">
    <property type="nucleotide sequence ID" value="NZ_JALDYY010000015.1"/>
</dbReference>
<evidence type="ECO:0000313" key="1">
    <source>
        <dbReference type="EMBL" id="MDI7924537.1"/>
    </source>
</evidence>
<organism evidence="1 2">
    <name type="scientific">Ferirhizobium litorale</name>
    <dbReference type="NCBI Taxonomy" id="2927786"/>
    <lineage>
        <taxon>Bacteria</taxon>
        <taxon>Pseudomonadati</taxon>
        <taxon>Pseudomonadota</taxon>
        <taxon>Alphaproteobacteria</taxon>
        <taxon>Hyphomicrobiales</taxon>
        <taxon>Rhizobiaceae</taxon>
        <taxon>Ferirhizobium</taxon>
    </lineage>
</organism>
<reference evidence="1" key="1">
    <citation type="submission" date="2022-03" db="EMBL/GenBank/DDBJ databases">
        <title>Fererhizobium litorale gen. nov., sp. nov., isolated from sandy sediments of the Sea of Japan seashore.</title>
        <authorList>
            <person name="Romanenko L."/>
            <person name="Kurilenko V."/>
            <person name="Otstavnykh N."/>
            <person name="Svetashev V."/>
            <person name="Tekutyeva L."/>
            <person name="Isaeva M."/>
            <person name="Mikhailov V."/>
        </authorList>
    </citation>
    <scope>NUCLEOTIDE SEQUENCE</scope>
    <source>
        <strain evidence="1">KMM 9576</strain>
    </source>
</reference>
<dbReference type="EMBL" id="JALDYZ010000015">
    <property type="protein sequence ID" value="MDI7924537.1"/>
    <property type="molecule type" value="Genomic_DNA"/>
</dbReference>
<protein>
    <submittedName>
        <fullName evidence="1">Uncharacterized protein</fullName>
    </submittedName>
</protein>
<gene>
    <name evidence="1" type="ORF">MRS75_20950</name>
</gene>
<name>A0AAE3U458_9HYPH</name>
<proteinExistence type="predicted"/>
<sequence length="94" mass="10331">MIAALLIASLMAAPQFGGQVVTTEQLQADFEHAVPCREVDGRKVWKGELAYFIQSYVYNDEGAETTSEGADAVMPSDNTADTMREFEEACAHER</sequence>